<name>A0A078AM43_STYLE</name>
<accession>A0A078AM43</accession>
<reference evidence="1 2" key="1">
    <citation type="submission" date="2014-06" db="EMBL/GenBank/DDBJ databases">
        <authorList>
            <person name="Swart Estienne"/>
        </authorList>
    </citation>
    <scope>NUCLEOTIDE SEQUENCE [LARGE SCALE GENOMIC DNA]</scope>
    <source>
        <strain evidence="1 2">130c</strain>
    </source>
</reference>
<gene>
    <name evidence="1" type="primary">Contig14.g18</name>
    <name evidence="1" type="ORF">STYLEM_12491</name>
</gene>
<dbReference type="AlphaFoldDB" id="A0A078AM43"/>
<dbReference type="EMBL" id="CCKQ01011858">
    <property type="protein sequence ID" value="CDW83445.1"/>
    <property type="molecule type" value="Genomic_DNA"/>
</dbReference>
<evidence type="ECO:0000313" key="1">
    <source>
        <dbReference type="EMBL" id="CDW83445.1"/>
    </source>
</evidence>
<dbReference type="Proteomes" id="UP000039865">
    <property type="component" value="Unassembled WGS sequence"/>
</dbReference>
<evidence type="ECO:0000313" key="2">
    <source>
        <dbReference type="Proteomes" id="UP000039865"/>
    </source>
</evidence>
<sequence>MEYLKGEWQKKTFLLGIDFTDSNGDTNEYDSLISIKELGRSQKHLTKTTFPYIWIWTSAIVSRNQRRS</sequence>
<proteinExistence type="predicted"/>
<organism evidence="1 2">
    <name type="scientific">Stylonychia lemnae</name>
    <name type="common">Ciliate</name>
    <dbReference type="NCBI Taxonomy" id="5949"/>
    <lineage>
        <taxon>Eukaryota</taxon>
        <taxon>Sar</taxon>
        <taxon>Alveolata</taxon>
        <taxon>Ciliophora</taxon>
        <taxon>Intramacronucleata</taxon>
        <taxon>Spirotrichea</taxon>
        <taxon>Stichotrichia</taxon>
        <taxon>Sporadotrichida</taxon>
        <taxon>Oxytrichidae</taxon>
        <taxon>Stylonychinae</taxon>
        <taxon>Stylonychia</taxon>
    </lineage>
</organism>
<dbReference type="InParanoid" id="A0A078AM43"/>
<keyword evidence="2" id="KW-1185">Reference proteome</keyword>
<protein>
    <submittedName>
        <fullName evidence="1">Uncharacterized protein</fullName>
    </submittedName>
</protein>